<dbReference type="Proteomes" id="UP000193411">
    <property type="component" value="Unassembled WGS sequence"/>
</dbReference>
<proteinExistence type="predicted"/>
<protein>
    <submittedName>
        <fullName evidence="2">Uncharacterized protein</fullName>
    </submittedName>
</protein>
<evidence type="ECO:0000313" key="2">
    <source>
        <dbReference type="EMBL" id="ORZ41634.1"/>
    </source>
</evidence>
<dbReference type="EMBL" id="MCFL01000001">
    <property type="protein sequence ID" value="ORZ41634.1"/>
    <property type="molecule type" value="Genomic_DNA"/>
</dbReference>
<gene>
    <name evidence="2" type="ORF">BCR44DRAFT_45331</name>
</gene>
<comment type="caution">
    <text evidence="2">The sequence shown here is derived from an EMBL/GenBank/DDBJ whole genome shotgun (WGS) entry which is preliminary data.</text>
</comment>
<feature type="region of interest" description="Disordered" evidence="1">
    <location>
        <begin position="162"/>
        <end position="194"/>
    </location>
</feature>
<organism evidence="2 3">
    <name type="scientific">Catenaria anguillulae PL171</name>
    <dbReference type="NCBI Taxonomy" id="765915"/>
    <lineage>
        <taxon>Eukaryota</taxon>
        <taxon>Fungi</taxon>
        <taxon>Fungi incertae sedis</taxon>
        <taxon>Blastocladiomycota</taxon>
        <taxon>Blastocladiomycetes</taxon>
        <taxon>Blastocladiales</taxon>
        <taxon>Catenariaceae</taxon>
        <taxon>Catenaria</taxon>
    </lineage>
</organism>
<sequence>MFNPEYFNILKSILALPEPIRSHRLQTELGYYLVAEGLASVLMPSAIIPLTPDLAAIANLPLEPNRAASPLPASPFAGASTAAATFVPATSGPIRRAAPVPTTPAPALAHPNIGTITATTPSTPSAALSAPNKRKSNDFDAIAAAIQPHAITNLIANDPRGSMDAITASAPKKSRLANPKSKSSSPDDDTIAAGSTKADWMKVIGRHMRGRRLCMHEDDPATTARILSVAAGIPEAFTTPQVIAKAIRDGDRTTASGVGGPLKAIMKQAVEEVREVVEALQIESHDPNLVTSAYSGDEKDWAHIIMFNTVDEIVDGKAVPKVVMRKFMQMWVTHELQVTGPKLYLDMSRYFQAANRIALNDGREAPSPLIVDRHRAIVASCVVRVLTALHQQLALEPKTAALAKMWQSNTDQASKKAAVWVALDELPDSDPQIMALRAGVQLAVAGVDHAAAKMCGWGKDKVTAGAATGVEGGAAAEGQEGGDADEGGE</sequence>
<accession>A0A1Y2I5Q2</accession>
<dbReference type="AlphaFoldDB" id="A0A1Y2I5Q2"/>
<evidence type="ECO:0000313" key="3">
    <source>
        <dbReference type="Proteomes" id="UP000193411"/>
    </source>
</evidence>
<name>A0A1Y2I5Q2_9FUNG</name>
<evidence type="ECO:0000256" key="1">
    <source>
        <dbReference type="SAM" id="MobiDB-lite"/>
    </source>
</evidence>
<keyword evidence="3" id="KW-1185">Reference proteome</keyword>
<reference evidence="2 3" key="1">
    <citation type="submission" date="2016-07" db="EMBL/GenBank/DDBJ databases">
        <title>Pervasive Adenine N6-methylation of Active Genes in Fungi.</title>
        <authorList>
            <consortium name="DOE Joint Genome Institute"/>
            <person name="Mondo S.J."/>
            <person name="Dannebaum R.O."/>
            <person name="Kuo R.C."/>
            <person name="Labutti K."/>
            <person name="Haridas S."/>
            <person name="Kuo A."/>
            <person name="Salamov A."/>
            <person name="Ahrendt S.R."/>
            <person name="Lipzen A."/>
            <person name="Sullivan W."/>
            <person name="Andreopoulos W.B."/>
            <person name="Clum A."/>
            <person name="Lindquist E."/>
            <person name="Daum C."/>
            <person name="Ramamoorthy G.K."/>
            <person name="Gryganskyi A."/>
            <person name="Culley D."/>
            <person name="Magnuson J.K."/>
            <person name="James T.Y."/>
            <person name="O'Malley M.A."/>
            <person name="Stajich J.E."/>
            <person name="Spatafora J.W."/>
            <person name="Visel A."/>
            <person name="Grigoriev I.V."/>
        </authorList>
    </citation>
    <scope>NUCLEOTIDE SEQUENCE [LARGE SCALE GENOMIC DNA]</scope>
    <source>
        <strain evidence="2 3">PL171</strain>
    </source>
</reference>